<proteinExistence type="predicted"/>
<accession>A0A146G9I2</accession>
<gene>
    <name evidence="1" type="ORF">TSACC_21732</name>
</gene>
<evidence type="ECO:0000313" key="1">
    <source>
        <dbReference type="EMBL" id="GAT33318.1"/>
    </source>
</evidence>
<dbReference type="AlphaFoldDB" id="A0A146G9I2"/>
<sequence>MDWLRDEFHLTDAQMEKAAALHSEYEASCETMCRRIAETDARLASAIRSSTSITPEIAAAIAETDRVRTDCRIAMLSHFYQTAALMPESERQRYLDKVLPVVLHPGEMHDDHMR</sequence>
<comment type="caution">
    <text evidence="1">The sequence shown here is derived from an EMBL/GenBank/DDBJ whole genome shotgun (WGS) entry which is preliminary data.</text>
</comment>
<name>A0A146G9I2_TERSA</name>
<dbReference type="EMBL" id="BDCO01000002">
    <property type="protein sequence ID" value="GAT33318.1"/>
    <property type="molecule type" value="Genomic_DNA"/>
</dbReference>
<dbReference type="STRING" id="690879.TSACC_21732"/>
<dbReference type="InParanoid" id="A0A146G9I2"/>
<dbReference type="Gene3D" id="1.20.120.1490">
    <property type="match status" value="1"/>
</dbReference>
<keyword evidence="2" id="KW-1185">Reference proteome</keyword>
<protein>
    <submittedName>
        <fullName evidence="1">Uncharacterized protein</fullName>
    </submittedName>
</protein>
<evidence type="ECO:0000313" key="2">
    <source>
        <dbReference type="Proteomes" id="UP000076023"/>
    </source>
</evidence>
<dbReference type="Proteomes" id="UP000076023">
    <property type="component" value="Unassembled WGS sequence"/>
</dbReference>
<organism evidence="1 2">
    <name type="scientific">Terrimicrobium sacchariphilum</name>
    <dbReference type="NCBI Taxonomy" id="690879"/>
    <lineage>
        <taxon>Bacteria</taxon>
        <taxon>Pseudomonadati</taxon>
        <taxon>Verrucomicrobiota</taxon>
        <taxon>Terrimicrobiia</taxon>
        <taxon>Terrimicrobiales</taxon>
        <taxon>Terrimicrobiaceae</taxon>
        <taxon>Terrimicrobium</taxon>
    </lineage>
</organism>
<reference evidence="2" key="1">
    <citation type="journal article" date="2017" name="Genome Announc.">
        <title>Draft Genome Sequence of Terrimicrobium sacchariphilum NM-5T, a Facultative Anaerobic Soil Bacterium of the Class Spartobacteria.</title>
        <authorList>
            <person name="Qiu Y.L."/>
            <person name="Tourlousse D.M."/>
            <person name="Matsuura N."/>
            <person name="Ohashi A."/>
            <person name="Sekiguchi Y."/>
        </authorList>
    </citation>
    <scope>NUCLEOTIDE SEQUENCE [LARGE SCALE GENOMIC DNA]</scope>
    <source>
        <strain evidence="2">NM-5</strain>
    </source>
</reference>